<proteinExistence type="predicted"/>
<dbReference type="AlphaFoldDB" id="A0A395IV02"/>
<dbReference type="EMBL" id="QKRW01000016">
    <property type="protein sequence ID" value="RAL64137.1"/>
    <property type="molecule type" value="Genomic_DNA"/>
</dbReference>
<feature type="compositionally biased region" description="Polar residues" evidence="1">
    <location>
        <begin position="145"/>
        <end position="156"/>
    </location>
</feature>
<gene>
    <name evidence="2" type="ORF">DID88_003325</name>
</gene>
<protein>
    <submittedName>
        <fullName evidence="2">Uncharacterized protein</fullName>
    </submittedName>
</protein>
<evidence type="ECO:0000256" key="1">
    <source>
        <dbReference type="SAM" id="MobiDB-lite"/>
    </source>
</evidence>
<name>A0A395IV02_9HELO</name>
<sequence length="156" mass="17075">MPPGLSASYRRWKLGYSVTEPPELRLPVQCYIGSWLPERHTAISRSTTEGSATPKRSSPASAGSRRLPTTSYSARSPNASFTPGRLDPNARPAARGRAEIPKRTTGASELFENFLAVTQYFAINARAQRTRDQTIPGGSHMSYGSPRQNRHSLTAT</sequence>
<feature type="compositionally biased region" description="Polar residues" evidence="1">
    <location>
        <begin position="44"/>
        <end position="81"/>
    </location>
</feature>
<accession>A0A395IV02</accession>
<reference evidence="2 3" key="1">
    <citation type="submission" date="2018-06" db="EMBL/GenBank/DDBJ databases">
        <title>Genome Sequence of the Brown Rot Fungal Pathogen Monilinia fructigena.</title>
        <authorList>
            <person name="Landi L."/>
            <person name="De Miccolis Angelini R.M."/>
            <person name="Pollastro S."/>
            <person name="Abate D."/>
            <person name="Faretra F."/>
            <person name="Romanazzi G."/>
        </authorList>
    </citation>
    <scope>NUCLEOTIDE SEQUENCE [LARGE SCALE GENOMIC DNA]</scope>
    <source>
        <strain evidence="2 3">Mfrg269</strain>
    </source>
</reference>
<feature type="region of interest" description="Disordered" evidence="1">
    <location>
        <begin position="44"/>
        <end position="101"/>
    </location>
</feature>
<keyword evidence="3" id="KW-1185">Reference proteome</keyword>
<feature type="region of interest" description="Disordered" evidence="1">
    <location>
        <begin position="132"/>
        <end position="156"/>
    </location>
</feature>
<organism evidence="2 3">
    <name type="scientific">Monilinia fructigena</name>
    <dbReference type="NCBI Taxonomy" id="38457"/>
    <lineage>
        <taxon>Eukaryota</taxon>
        <taxon>Fungi</taxon>
        <taxon>Dikarya</taxon>
        <taxon>Ascomycota</taxon>
        <taxon>Pezizomycotina</taxon>
        <taxon>Leotiomycetes</taxon>
        <taxon>Helotiales</taxon>
        <taxon>Sclerotiniaceae</taxon>
        <taxon>Monilinia</taxon>
    </lineage>
</organism>
<evidence type="ECO:0000313" key="3">
    <source>
        <dbReference type="Proteomes" id="UP000249056"/>
    </source>
</evidence>
<evidence type="ECO:0000313" key="2">
    <source>
        <dbReference type="EMBL" id="RAL64137.1"/>
    </source>
</evidence>
<dbReference type="Proteomes" id="UP000249056">
    <property type="component" value="Unassembled WGS sequence"/>
</dbReference>
<comment type="caution">
    <text evidence="2">The sequence shown here is derived from an EMBL/GenBank/DDBJ whole genome shotgun (WGS) entry which is preliminary data.</text>
</comment>